<gene>
    <name evidence="3" type="ORF">N7539_002893</name>
</gene>
<keyword evidence="2" id="KW-1133">Transmembrane helix</keyword>
<evidence type="ECO:0000313" key="3">
    <source>
        <dbReference type="EMBL" id="KAJ5491326.1"/>
    </source>
</evidence>
<dbReference type="GeneID" id="81622745"/>
<dbReference type="EMBL" id="JAPWDQ010000003">
    <property type="protein sequence ID" value="KAJ5491326.1"/>
    <property type="molecule type" value="Genomic_DNA"/>
</dbReference>
<feature type="region of interest" description="Disordered" evidence="1">
    <location>
        <begin position="1"/>
        <end position="53"/>
    </location>
</feature>
<proteinExistence type="predicted"/>
<reference evidence="3" key="1">
    <citation type="submission" date="2022-12" db="EMBL/GenBank/DDBJ databases">
        <authorList>
            <person name="Petersen C."/>
        </authorList>
    </citation>
    <scope>NUCLEOTIDE SEQUENCE</scope>
    <source>
        <strain evidence="3">IBT 30728</strain>
    </source>
</reference>
<keyword evidence="2" id="KW-0472">Membrane</keyword>
<sequence length="125" mass="13555">MDNVDNVQRAPKSRVKVVRSQRRMPGGLLSEKKGKISMGADATPGRKEDSLPIMMMHDEGDRVGLGKGAMEPPTTGAAVAGVFGSWAMTAVLLLMLLLPSYLTKHYLRGTQPQQDQYNLVDEVGS</sequence>
<dbReference type="RefSeq" id="XP_056792455.1">
    <property type="nucleotide sequence ID" value="XM_056932496.1"/>
</dbReference>
<organism evidence="3 4">
    <name type="scientific">Penicillium diatomitis</name>
    <dbReference type="NCBI Taxonomy" id="2819901"/>
    <lineage>
        <taxon>Eukaryota</taxon>
        <taxon>Fungi</taxon>
        <taxon>Dikarya</taxon>
        <taxon>Ascomycota</taxon>
        <taxon>Pezizomycotina</taxon>
        <taxon>Eurotiomycetes</taxon>
        <taxon>Eurotiomycetidae</taxon>
        <taxon>Eurotiales</taxon>
        <taxon>Aspergillaceae</taxon>
        <taxon>Penicillium</taxon>
    </lineage>
</organism>
<reference evidence="3" key="2">
    <citation type="journal article" date="2023" name="IMA Fungus">
        <title>Comparative genomic study of the Penicillium genus elucidates a diverse pangenome and 15 lateral gene transfer events.</title>
        <authorList>
            <person name="Petersen C."/>
            <person name="Sorensen T."/>
            <person name="Nielsen M.R."/>
            <person name="Sondergaard T.E."/>
            <person name="Sorensen J.L."/>
            <person name="Fitzpatrick D.A."/>
            <person name="Frisvad J.C."/>
            <person name="Nielsen K.L."/>
        </authorList>
    </citation>
    <scope>NUCLEOTIDE SEQUENCE</scope>
    <source>
        <strain evidence="3">IBT 30728</strain>
    </source>
</reference>
<dbReference type="Proteomes" id="UP001148312">
    <property type="component" value="Unassembled WGS sequence"/>
</dbReference>
<feature type="transmembrane region" description="Helical" evidence="2">
    <location>
        <begin position="77"/>
        <end position="98"/>
    </location>
</feature>
<protein>
    <submittedName>
        <fullName evidence="3">Uncharacterized protein</fullName>
    </submittedName>
</protein>
<evidence type="ECO:0000256" key="2">
    <source>
        <dbReference type="SAM" id="Phobius"/>
    </source>
</evidence>
<dbReference type="AlphaFoldDB" id="A0A9W9XFR8"/>
<comment type="caution">
    <text evidence="3">The sequence shown here is derived from an EMBL/GenBank/DDBJ whole genome shotgun (WGS) entry which is preliminary data.</text>
</comment>
<evidence type="ECO:0000313" key="4">
    <source>
        <dbReference type="Proteomes" id="UP001148312"/>
    </source>
</evidence>
<accession>A0A9W9XFR8</accession>
<keyword evidence="2" id="KW-0812">Transmembrane</keyword>
<feature type="compositionally biased region" description="Basic residues" evidence="1">
    <location>
        <begin position="11"/>
        <end position="22"/>
    </location>
</feature>
<keyword evidence="4" id="KW-1185">Reference proteome</keyword>
<evidence type="ECO:0000256" key="1">
    <source>
        <dbReference type="SAM" id="MobiDB-lite"/>
    </source>
</evidence>
<name>A0A9W9XFR8_9EURO</name>
<feature type="compositionally biased region" description="Basic and acidic residues" evidence="1">
    <location>
        <begin position="44"/>
        <end position="53"/>
    </location>
</feature>